<feature type="transmembrane region" description="Helical" evidence="8">
    <location>
        <begin position="44"/>
        <end position="62"/>
    </location>
</feature>
<feature type="transmembrane region" description="Helical" evidence="8">
    <location>
        <begin position="500"/>
        <end position="520"/>
    </location>
</feature>
<dbReference type="InterPro" id="IPR006512">
    <property type="entry name" value="YidE_YbjL"/>
</dbReference>
<dbReference type="InterPro" id="IPR050144">
    <property type="entry name" value="AAE_transporter"/>
</dbReference>
<dbReference type="Gene3D" id="3.30.70.1450">
    <property type="entry name" value="Regulator of K+ conductance, C-terminal domain"/>
    <property type="match status" value="1"/>
</dbReference>
<dbReference type="NCBIfam" id="TIGR01625">
    <property type="entry name" value="YidE_YbjL_dupl"/>
    <property type="match status" value="2"/>
</dbReference>
<dbReference type="PANTHER" id="PTHR30445:SF3">
    <property type="entry name" value="TRANSPORT PROTEIN YIDE-RELATED"/>
    <property type="match status" value="1"/>
</dbReference>
<keyword evidence="5 8" id="KW-0812">Transmembrane</keyword>
<dbReference type="PANTHER" id="PTHR30445">
    <property type="entry name" value="K(+)_H(+) ANTIPORTER SUBUNIT KHTT"/>
    <property type="match status" value="1"/>
</dbReference>
<feature type="transmembrane region" description="Helical" evidence="8">
    <location>
        <begin position="439"/>
        <end position="461"/>
    </location>
</feature>
<feature type="transmembrane region" description="Helical" evidence="8">
    <location>
        <begin position="129"/>
        <end position="151"/>
    </location>
</feature>
<feature type="domain" description="RCK C-terminal" evidence="9">
    <location>
        <begin position="229"/>
        <end position="312"/>
    </location>
</feature>
<organism evidence="10 11">
    <name type="scientific">Rhodopseudomonas julia</name>
    <dbReference type="NCBI Taxonomy" id="200617"/>
    <lineage>
        <taxon>Bacteria</taxon>
        <taxon>Pseudomonadati</taxon>
        <taxon>Pseudomonadota</taxon>
        <taxon>Alphaproteobacteria</taxon>
        <taxon>Hyphomicrobiales</taxon>
        <taxon>Nitrobacteraceae</taxon>
        <taxon>Rhodopseudomonas</taxon>
    </lineage>
</organism>
<feature type="transmembrane region" description="Helical" evidence="8">
    <location>
        <begin position="527"/>
        <end position="552"/>
    </location>
</feature>
<feature type="transmembrane region" description="Helical" evidence="8">
    <location>
        <begin position="473"/>
        <end position="494"/>
    </location>
</feature>
<evidence type="ECO:0000313" key="11">
    <source>
        <dbReference type="Proteomes" id="UP001230253"/>
    </source>
</evidence>
<sequence length="586" mass="61880">MPKRKDLFGFQGEKLRSRGLLLPSARQRVFVMDFSALLSGLDPVASGLVVLCLVAVTGLALGNVRIGSVSLGIGGVLFAGIVWGHLGFTVDPEVAHFLREFGLILFVYSIGIQVGPGFFSALKRSGLALNGLAAGLVFLSIIVAAALHLIVGVPLPVMLGLMSGATTNTPSLGAATQMLTSVGAGPEALAAPALGYAVAYPFGILGILLTMGIVRAVLRIRPEAEQAAFEAERAAKQQGLQTVNVKVTNRNMQGLTIGALPGLEEMSLVVSRIMRDGVVEVAHPEKEVRLNDVLLLVGPAEKLPGMVRILGQRAKTDLKAIPSDVKWKRFVVTNSNVFGASLGSLDLLHRHDVVISRVTRSGIELAPHDGLRLQFGDICTVIGHPENLDKAAQVLGNRTQALEQVQILPIFLGIALGVLFGSIPVAFPGMPAPVKLGLAGGPLVVAIILSRLGHIGPLVWFMPSSANHALREIGIVLFLGIVGLKAGESFVSILVEGDGLIWLVYGALITIIPLLIIGFVGRLVLRLNYLTLCGLLAGSMTDPPALAFANAIRPSEAPSLAYATVYPLVMVLRILAPQVLVLIFWF</sequence>
<accession>A0ABU0C742</accession>
<evidence type="ECO:0000256" key="5">
    <source>
        <dbReference type="ARBA" id="ARBA00022692"/>
    </source>
</evidence>
<keyword evidence="11" id="KW-1185">Reference proteome</keyword>
<keyword evidence="3" id="KW-0813">Transport</keyword>
<dbReference type="Pfam" id="PF06826">
    <property type="entry name" value="Asp-Al_Ex"/>
    <property type="match status" value="2"/>
</dbReference>
<evidence type="ECO:0000256" key="1">
    <source>
        <dbReference type="ARBA" id="ARBA00004651"/>
    </source>
</evidence>
<dbReference type="Pfam" id="PF02080">
    <property type="entry name" value="TrkA_C"/>
    <property type="match status" value="1"/>
</dbReference>
<evidence type="ECO:0000256" key="7">
    <source>
        <dbReference type="ARBA" id="ARBA00023136"/>
    </source>
</evidence>
<comment type="caution">
    <text evidence="10">The sequence shown here is derived from an EMBL/GenBank/DDBJ whole genome shotgun (WGS) entry which is preliminary data.</text>
</comment>
<dbReference type="InterPro" id="IPR006037">
    <property type="entry name" value="RCK_C"/>
</dbReference>
<evidence type="ECO:0000256" key="6">
    <source>
        <dbReference type="ARBA" id="ARBA00022989"/>
    </source>
</evidence>
<proteinExistence type="inferred from homology"/>
<dbReference type="EMBL" id="JAUSUK010000001">
    <property type="protein sequence ID" value="MDQ0325460.1"/>
    <property type="molecule type" value="Genomic_DNA"/>
</dbReference>
<dbReference type="NCBIfam" id="NF003007">
    <property type="entry name" value="PRK03818.1"/>
    <property type="match status" value="1"/>
</dbReference>
<dbReference type="SUPFAM" id="SSF116726">
    <property type="entry name" value="TrkA C-terminal domain-like"/>
    <property type="match status" value="2"/>
</dbReference>
<feature type="transmembrane region" description="Helical" evidence="8">
    <location>
        <begin position="198"/>
        <end position="218"/>
    </location>
</feature>
<dbReference type="RefSeq" id="WP_307153648.1">
    <property type="nucleotide sequence ID" value="NZ_JAUSUK010000001.1"/>
</dbReference>
<feature type="transmembrane region" description="Helical" evidence="8">
    <location>
        <begin position="69"/>
        <end position="89"/>
    </location>
</feature>
<evidence type="ECO:0000259" key="9">
    <source>
        <dbReference type="PROSITE" id="PS51202"/>
    </source>
</evidence>
<feature type="domain" description="RCK C-terminal" evidence="9">
    <location>
        <begin position="313"/>
        <end position="397"/>
    </location>
</feature>
<dbReference type="Proteomes" id="UP001230253">
    <property type="component" value="Unassembled WGS sequence"/>
</dbReference>
<evidence type="ECO:0000256" key="3">
    <source>
        <dbReference type="ARBA" id="ARBA00022448"/>
    </source>
</evidence>
<keyword evidence="4" id="KW-1003">Cell membrane</keyword>
<feature type="transmembrane region" description="Helical" evidence="8">
    <location>
        <begin position="101"/>
        <end position="122"/>
    </location>
</feature>
<gene>
    <name evidence="10" type="ORF">J2R99_001309</name>
</gene>
<evidence type="ECO:0000256" key="2">
    <source>
        <dbReference type="ARBA" id="ARBA00009854"/>
    </source>
</evidence>
<reference evidence="10 11" key="1">
    <citation type="submission" date="2023-07" db="EMBL/GenBank/DDBJ databases">
        <title>Genomic Encyclopedia of Type Strains, Phase IV (KMG-IV): sequencing the most valuable type-strain genomes for metagenomic binning, comparative biology and taxonomic classification.</title>
        <authorList>
            <person name="Goeker M."/>
        </authorList>
    </citation>
    <scope>NUCLEOTIDE SEQUENCE [LARGE SCALE GENOMIC DNA]</scope>
    <source>
        <strain evidence="10 11">DSM 11549</strain>
    </source>
</reference>
<evidence type="ECO:0000256" key="8">
    <source>
        <dbReference type="SAM" id="Phobius"/>
    </source>
</evidence>
<comment type="similarity">
    <text evidence="2">Belongs to the AAE transporter (TC 2.A.81) family.</text>
</comment>
<feature type="transmembrane region" description="Helical" evidence="8">
    <location>
        <begin position="564"/>
        <end position="585"/>
    </location>
</feature>
<feature type="transmembrane region" description="Helical" evidence="8">
    <location>
        <begin position="407"/>
        <end position="427"/>
    </location>
</feature>
<keyword evidence="6 8" id="KW-1133">Transmembrane helix</keyword>
<dbReference type="InterPro" id="IPR036721">
    <property type="entry name" value="RCK_C_sf"/>
</dbReference>
<name>A0ABU0C742_9BRAD</name>
<evidence type="ECO:0000313" key="10">
    <source>
        <dbReference type="EMBL" id="MDQ0325460.1"/>
    </source>
</evidence>
<comment type="subcellular location">
    <subcellularLocation>
        <location evidence="1">Cell membrane</location>
        <topology evidence="1">Multi-pass membrane protein</topology>
    </subcellularLocation>
</comment>
<evidence type="ECO:0000256" key="4">
    <source>
        <dbReference type="ARBA" id="ARBA00022475"/>
    </source>
</evidence>
<dbReference type="PROSITE" id="PS51202">
    <property type="entry name" value="RCK_C"/>
    <property type="match status" value="2"/>
</dbReference>
<keyword evidence="7 8" id="KW-0472">Membrane</keyword>
<protein>
    <submittedName>
        <fullName evidence="10">Transport protein</fullName>
    </submittedName>
</protein>